<keyword evidence="3" id="KW-0489">Methyltransferase</keyword>
<dbReference type="RefSeq" id="WP_201878033.1">
    <property type="nucleotide sequence ID" value="NZ_JAERRF010000018.1"/>
</dbReference>
<comment type="caution">
    <text evidence="3">The sequence shown here is derived from an EMBL/GenBank/DDBJ whole genome shotgun (WGS) entry which is preliminary data.</text>
</comment>
<accession>A0ABS1NK17</accession>
<dbReference type="Pfam" id="PF08241">
    <property type="entry name" value="Methyltransf_11"/>
    <property type="match status" value="1"/>
</dbReference>
<name>A0ABS1NK17_9ACTN</name>
<dbReference type="Gene3D" id="3.40.50.150">
    <property type="entry name" value="Vaccinia Virus protein VP39"/>
    <property type="match status" value="1"/>
</dbReference>
<dbReference type="CDD" id="cd02440">
    <property type="entry name" value="AdoMet_MTases"/>
    <property type="match status" value="1"/>
</dbReference>
<proteinExistence type="predicted"/>
<keyword evidence="4" id="KW-1185">Reference proteome</keyword>
<dbReference type="EMBL" id="JAERRF010000018">
    <property type="protein sequence ID" value="MBL1100267.1"/>
    <property type="molecule type" value="Genomic_DNA"/>
</dbReference>
<dbReference type="SUPFAM" id="SSF53335">
    <property type="entry name" value="S-adenosyl-L-methionine-dependent methyltransferases"/>
    <property type="match status" value="1"/>
</dbReference>
<keyword evidence="1" id="KW-0808">Transferase</keyword>
<evidence type="ECO:0000256" key="1">
    <source>
        <dbReference type="ARBA" id="ARBA00022679"/>
    </source>
</evidence>
<organism evidence="3 4">
    <name type="scientific">Streptomyces coffeae</name>
    <dbReference type="NCBI Taxonomy" id="621382"/>
    <lineage>
        <taxon>Bacteria</taxon>
        <taxon>Bacillati</taxon>
        <taxon>Actinomycetota</taxon>
        <taxon>Actinomycetes</taxon>
        <taxon>Kitasatosporales</taxon>
        <taxon>Streptomycetaceae</taxon>
        <taxon>Streptomyces</taxon>
    </lineage>
</organism>
<feature type="domain" description="Methyltransferase type 11" evidence="2">
    <location>
        <begin position="50"/>
        <end position="141"/>
    </location>
</feature>
<reference evidence="3 4" key="1">
    <citation type="submission" date="2021-01" db="EMBL/GenBank/DDBJ databases">
        <title>WGS of actinomycetes isolated from Thailand.</title>
        <authorList>
            <person name="Thawai C."/>
        </authorList>
    </citation>
    <scope>NUCLEOTIDE SEQUENCE [LARGE SCALE GENOMIC DNA]</scope>
    <source>
        <strain evidence="3 4">CA1R205</strain>
    </source>
</reference>
<dbReference type="Proteomes" id="UP000634229">
    <property type="component" value="Unassembled WGS sequence"/>
</dbReference>
<evidence type="ECO:0000313" key="4">
    <source>
        <dbReference type="Proteomes" id="UP000634229"/>
    </source>
</evidence>
<dbReference type="InterPro" id="IPR013216">
    <property type="entry name" value="Methyltransf_11"/>
</dbReference>
<protein>
    <submittedName>
        <fullName evidence="3">Methyltransferase domain-containing protein</fullName>
    </submittedName>
</protein>
<dbReference type="PANTHER" id="PTHR43861:SF3">
    <property type="entry name" value="PUTATIVE (AFU_ORTHOLOGUE AFUA_2G14390)-RELATED"/>
    <property type="match status" value="1"/>
</dbReference>
<dbReference type="GO" id="GO:0008168">
    <property type="term" value="F:methyltransferase activity"/>
    <property type="evidence" value="ECO:0007669"/>
    <property type="project" value="UniProtKB-KW"/>
</dbReference>
<evidence type="ECO:0000259" key="2">
    <source>
        <dbReference type="Pfam" id="PF08241"/>
    </source>
</evidence>
<dbReference type="PANTHER" id="PTHR43861">
    <property type="entry name" value="TRANS-ACONITATE 2-METHYLTRANSFERASE-RELATED"/>
    <property type="match status" value="1"/>
</dbReference>
<dbReference type="GO" id="GO:0032259">
    <property type="term" value="P:methylation"/>
    <property type="evidence" value="ECO:0007669"/>
    <property type="project" value="UniProtKB-KW"/>
</dbReference>
<gene>
    <name evidence="3" type="ORF">JK363_27055</name>
</gene>
<sequence length="270" mass="29332">MTIKPPATTGQLGEDAALERARLASIQRNVDAFTIGLIEDLGIEASWNCLELGAGAGSIAYWLAERCPDGHVVAADIDTRHLDVGRAANLRVQEADISEEDYAPGSFDLIHARYLFCHLATRDEVIRRAAGWLSPGGRLVVEEPYHLPAETSPFPLVQRLLAAYQRKYSEQGADMTWARGLPAHLARCGLSEVSYSGNLGCMGGLDKDRWLPLITQAAPALITDGLITETDLTAFSDLLEDSAFIDIPQITIAAWGRRPLEHAAERSSAV</sequence>
<evidence type="ECO:0000313" key="3">
    <source>
        <dbReference type="EMBL" id="MBL1100267.1"/>
    </source>
</evidence>
<dbReference type="InterPro" id="IPR029063">
    <property type="entry name" value="SAM-dependent_MTases_sf"/>
</dbReference>